<keyword evidence="6 8" id="KW-0472">Membrane</keyword>
<reference evidence="10" key="2">
    <citation type="submission" date="2020-09" db="EMBL/GenBank/DDBJ databases">
        <authorList>
            <person name="Sun Q."/>
            <person name="Ohkuma M."/>
        </authorList>
    </citation>
    <scope>NUCLEOTIDE SEQUENCE</scope>
    <source>
        <strain evidence="10">JCM 4637</strain>
    </source>
</reference>
<feature type="domain" description="Major facilitator superfamily (MFS) profile" evidence="9">
    <location>
        <begin position="18"/>
        <end position="404"/>
    </location>
</feature>
<dbReference type="SUPFAM" id="SSF103473">
    <property type="entry name" value="MFS general substrate transporter"/>
    <property type="match status" value="1"/>
</dbReference>
<feature type="transmembrane region" description="Helical" evidence="8">
    <location>
        <begin position="286"/>
        <end position="304"/>
    </location>
</feature>
<dbReference type="Proteomes" id="UP000638353">
    <property type="component" value="Unassembled WGS sequence"/>
</dbReference>
<feature type="compositionally biased region" description="Low complexity" evidence="7">
    <location>
        <begin position="416"/>
        <end position="427"/>
    </location>
</feature>
<feature type="transmembrane region" description="Helical" evidence="8">
    <location>
        <begin position="50"/>
        <end position="73"/>
    </location>
</feature>
<evidence type="ECO:0000256" key="4">
    <source>
        <dbReference type="ARBA" id="ARBA00022692"/>
    </source>
</evidence>
<accession>A0A918WWP4</accession>
<feature type="transmembrane region" description="Helical" evidence="8">
    <location>
        <begin position="254"/>
        <end position="274"/>
    </location>
</feature>
<feature type="transmembrane region" description="Helical" evidence="8">
    <location>
        <begin position="174"/>
        <end position="193"/>
    </location>
</feature>
<name>A0A918WWP4_9ACTN</name>
<comment type="subcellular location">
    <subcellularLocation>
        <location evidence="1">Cell membrane</location>
        <topology evidence="1">Multi-pass membrane protein</topology>
    </subcellularLocation>
</comment>
<comment type="caution">
    <text evidence="10">The sequence shown here is derived from an EMBL/GenBank/DDBJ whole genome shotgun (WGS) entry which is preliminary data.</text>
</comment>
<dbReference type="InterPro" id="IPR050171">
    <property type="entry name" value="MFS_Transporters"/>
</dbReference>
<dbReference type="PANTHER" id="PTHR23517:SF2">
    <property type="entry name" value="MULTIDRUG RESISTANCE PROTEIN MDTH"/>
    <property type="match status" value="1"/>
</dbReference>
<dbReference type="Gene3D" id="1.20.1250.20">
    <property type="entry name" value="MFS general substrate transporter like domains"/>
    <property type="match status" value="1"/>
</dbReference>
<feature type="region of interest" description="Disordered" evidence="7">
    <location>
        <begin position="416"/>
        <end position="460"/>
    </location>
</feature>
<dbReference type="AlphaFoldDB" id="A0A918WWP4"/>
<keyword evidence="4 8" id="KW-0812">Transmembrane</keyword>
<dbReference type="PROSITE" id="PS50850">
    <property type="entry name" value="MFS"/>
    <property type="match status" value="1"/>
</dbReference>
<evidence type="ECO:0000313" key="11">
    <source>
        <dbReference type="Proteomes" id="UP000638353"/>
    </source>
</evidence>
<keyword evidence="2" id="KW-0813">Transport</keyword>
<evidence type="ECO:0000256" key="1">
    <source>
        <dbReference type="ARBA" id="ARBA00004651"/>
    </source>
</evidence>
<keyword evidence="5 8" id="KW-1133">Transmembrane helix</keyword>
<feature type="transmembrane region" description="Helical" evidence="8">
    <location>
        <begin position="22"/>
        <end position="44"/>
    </location>
</feature>
<evidence type="ECO:0000256" key="2">
    <source>
        <dbReference type="ARBA" id="ARBA00022448"/>
    </source>
</evidence>
<proteinExistence type="predicted"/>
<dbReference type="Pfam" id="PF07690">
    <property type="entry name" value="MFS_1"/>
    <property type="match status" value="2"/>
</dbReference>
<dbReference type="InterPro" id="IPR036259">
    <property type="entry name" value="MFS_trans_sf"/>
</dbReference>
<dbReference type="InterPro" id="IPR020846">
    <property type="entry name" value="MFS_dom"/>
</dbReference>
<organism evidence="10 11">
    <name type="scientific">Streptomyces finlayi</name>
    <dbReference type="NCBI Taxonomy" id="67296"/>
    <lineage>
        <taxon>Bacteria</taxon>
        <taxon>Bacillati</taxon>
        <taxon>Actinomycetota</taxon>
        <taxon>Actinomycetes</taxon>
        <taxon>Kitasatosporales</taxon>
        <taxon>Streptomycetaceae</taxon>
        <taxon>Streptomyces</taxon>
    </lineage>
</organism>
<evidence type="ECO:0000256" key="7">
    <source>
        <dbReference type="SAM" id="MobiDB-lite"/>
    </source>
</evidence>
<gene>
    <name evidence="10" type="ORF">GCM10010334_22670</name>
</gene>
<reference evidence="10" key="1">
    <citation type="journal article" date="2014" name="Int. J. Syst. Evol. Microbiol.">
        <title>Complete genome sequence of Corynebacterium casei LMG S-19264T (=DSM 44701T), isolated from a smear-ripened cheese.</title>
        <authorList>
            <consortium name="US DOE Joint Genome Institute (JGI-PGF)"/>
            <person name="Walter F."/>
            <person name="Albersmeier A."/>
            <person name="Kalinowski J."/>
            <person name="Ruckert C."/>
        </authorList>
    </citation>
    <scope>NUCLEOTIDE SEQUENCE</scope>
    <source>
        <strain evidence="10">JCM 4637</strain>
    </source>
</reference>
<evidence type="ECO:0000256" key="5">
    <source>
        <dbReference type="ARBA" id="ARBA00022989"/>
    </source>
</evidence>
<evidence type="ECO:0000256" key="3">
    <source>
        <dbReference type="ARBA" id="ARBA00022475"/>
    </source>
</evidence>
<dbReference type="EMBL" id="BMVC01000004">
    <property type="protein sequence ID" value="GHC89519.1"/>
    <property type="molecule type" value="Genomic_DNA"/>
</dbReference>
<keyword evidence="3" id="KW-1003">Cell membrane</keyword>
<evidence type="ECO:0000313" key="10">
    <source>
        <dbReference type="EMBL" id="GHC89519.1"/>
    </source>
</evidence>
<evidence type="ECO:0000256" key="6">
    <source>
        <dbReference type="ARBA" id="ARBA00023136"/>
    </source>
</evidence>
<protein>
    <submittedName>
        <fullName evidence="10">MFS transporter</fullName>
    </submittedName>
</protein>
<evidence type="ECO:0000259" key="9">
    <source>
        <dbReference type="PROSITE" id="PS50850"/>
    </source>
</evidence>
<sequence>MDGPVRPGGTDAAASAGTRRRVIAASLVSSVGDGIYVPLTMLFVHSLTGLSLTAIGTGLTVAGLGALAFMPAAGILIDRFGGRRVLIGVLALRALGFAAYPFAHSYPAFLAVALVVAVGMWASSPSQQALIGDLARGAERDRLLAWDRSLRNAGMGFGSLAAAAMLALNGTAGFIAAAEALAAVFAVAAILVSRVPNTRTGERTSRSREGYRQVLADRPYLLATTANFLIAFGYTAQAMALPVFLTRDVGLPDALAGAVFALNTVLVAVAGVPVSRLTLRGRRTRAAALGAAVFALSFGAFALLPRFTGGSGALVAVLAVAVLYTAGELIHSAPAQGLSVQAAPDHLRGRYLSVYQLSWSVCRTVAPMLLGFLLDAQPWHLWSVLALMVLSGAAILLRAERSLPVHAVRTGTHAMGTGAHVTSTGTHVTGGGQPPSGPPREVAGTERAFLGRRGRGTDVP</sequence>
<dbReference type="GO" id="GO:0022857">
    <property type="term" value="F:transmembrane transporter activity"/>
    <property type="evidence" value="ECO:0007669"/>
    <property type="project" value="InterPro"/>
</dbReference>
<dbReference type="InterPro" id="IPR011701">
    <property type="entry name" value="MFS"/>
</dbReference>
<evidence type="ECO:0000256" key="8">
    <source>
        <dbReference type="SAM" id="Phobius"/>
    </source>
</evidence>
<dbReference type="PANTHER" id="PTHR23517">
    <property type="entry name" value="RESISTANCE PROTEIN MDTM, PUTATIVE-RELATED-RELATED"/>
    <property type="match status" value="1"/>
</dbReference>
<dbReference type="GO" id="GO:0005886">
    <property type="term" value="C:plasma membrane"/>
    <property type="evidence" value="ECO:0007669"/>
    <property type="project" value="UniProtKB-SubCell"/>
</dbReference>
<feature type="transmembrane region" description="Helical" evidence="8">
    <location>
        <begin position="214"/>
        <end position="234"/>
    </location>
</feature>
<feature type="transmembrane region" description="Helical" evidence="8">
    <location>
        <begin position="379"/>
        <end position="399"/>
    </location>
</feature>